<reference evidence="1 2" key="1">
    <citation type="submission" date="2018-09" db="EMBL/GenBank/DDBJ databases">
        <authorList>
            <person name="Zhu H."/>
        </authorList>
    </citation>
    <scope>NUCLEOTIDE SEQUENCE [LARGE SCALE GENOMIC DNA]</scope>
    <source>
        <strain evidence="1 2">K2W22B-5</strain>
    </source>
</reference>
<keyword evidence="2" id="KW-1185">Reference proteome</keyword>
<accession>A0A418VKU6</accession>
<dbReference type="SUPFAM" id="SSF52540">
    <property type="entry name" value="P-loop containing nucleoside triphosphate hydrolases"/>
    <property type="match status" value="1"/>
</dbReference>
<dbReference type="Pfam" id="PF07015">
    <property type="entry name" value="VirC1"/>
    <property type="match status" value="1"/>
</dbReference>
<comment type="caution">
    <text evidence="1">The sequence shown here is derived from an EMBL/GenBank/DDBJ whole genome shotgun (WGS) entry which is preliminary data.</text>
</comment>
<protein>
    <submittedName>
        <fullName evidence="1">ParA family protein</fullName>
    </submittedName>
</protein>
<dbReference type="AlphaFoldDB" id="A0A418VKU6"/>
<dbReference type="InterPro" id="IPR027417">
    <property type="entry name" value="P-loop_NTPase"/>
</dbReference>
<sequence>MTLKVQRVRSPILTIRSGPPVITIALASNKGGCAKTTMACALATDLALDGLRASILDCDPNQHAAAFGRRADLPGFSIVPNVGEESVIGEIRNARSGCDFLILDLPGVASRLTILGIGKAAFVIVPCQQSAPDLRDALRTNHQIDETGDIGNRVIGRAMLWTRVPSGFESRVARQIRSDGETRMPTFSSSLMERTAYKEMLLTGVPPRVSDPDGAAAANIQAIKSELLRRLAELDAAVRTEALA</sequence>
<dbReference type="EMBL" id="QYUL01000006">
    <property type="protein sequence ID" value="RJF76777.1"/>
    <property type="molecule type" value="Genomic_DNA"/>
</dbReference>
<dbReference type="Proteomes" id="UP000283458">
    <property type="component" value="Unassembled WGS sequence"/>
</dbReference>
<organism evidence="1 2">
    <name type="scientific">Azospirillum cavernae</name>
    <dbReference type="NCBI Taxonomy" id="2320860"/>
    <lineage>
        <taxon>Bacteria</taxon>
        <taxon>Pseudomonadati</taxon>
        <taxon>Pseudomonadota</taxon>
        <taxon>Alphaproteobacteria</taxon>
        <taxon>Rhodospirillales</taxon>
        <taxon>Azospirillaceae</taxon>
        <taxon>Azospirillum</taxon>
    </lineage>
</organism>
<evidence type="ECO:0000313" key="2">
    <source>
        <dbReference type="Proteomes" id="UP000283458"/>
    </source>
</evidence>
<evidence type="ECO:0000313" key="1">
    <source>
        <dbReference type="EMBL" id="RJF76777.1"/>
    </source>
</evidence>
<dbReference type="PANTHER" id="PTHR13696:SF96">
    <property type="entry name" value="COBQ_COBB_MIND_PARA NUCLEOTIDE BINDING DOMAIN-CONTAINING PROTEIN"/>
    <property type="match status" value="1"/>
</dbReference>
<gene>
    <name evidence="1" type="ORF">D3877_28220</name>
</gene>
<dbReference type="PANTHER" id="PTHR13696">
    <property type="entry name" value="P-LOOP CONTAINING NUCLEOSIDE TRIPHOSPHATE HYDROLASE"/>
    <property type="match status" value="1"/>
</dbReference>
<dbReference type="InterPro" id="IPR009744">
    <property type="entry name" value="VirC1"/>
</dbReference>
<dbReference type="PIRSF" id="PIRSF009320">
    <property type="entry name" value="Nuc_binding_HP_1000"/>
    <property type="match status" value="1"/>
</dbReference>
<name>A0A418VKU6_9PROT</name>
<dbReference type="Gene3D" id="3.40.50.300">
    <property type="entry name" value="P-loop containing nucleotide triphosphate hydrolases"/>
    <property type="match status" value="1"/>
</dbReference>
<dbReference type="CDD" id="cd02042">
    <property type="entry name" value="ParAB_family"/>
    <property type="match status" value="1"/>
</dbReference>
<dbReference type="InterPro" id="IPR050678">
    <property type="entry name" value="DNA_Partitioning_ATPase"/>
</dbReference>
<proteinExistence type="predicted"/>